<gene>
    <name evidence="2" type="ordered locus">Thivi_0662</name>
</gene>
<keyword evidence="3" id="KW-1185">Reference proteome</keyword>
<dbReference type="STRING" id="765911.Thivi_0662"/>
<proteinExistence type="predicted"/>
<dbReference type="EMBL" id="CP003154">
    <property type="protein sequence ID" value="AFL72716.1"/>
    <property type="molecule type" value="Genomic_DNA"/>
</dbReference>
<name>I3Y6U8_THIV6</name>
<sequence>MLFARFLKKRQQAAAEAHQAVASKSQDSLAEQARQSENPARRRDAVRQLQNLPLLRQILSDDVDVGVRETASARLRHLLCDSDLQTVSLAERIDELSRIDDLQLIEQIASQASAPEIRRAALDRVQSPAVLAQCAVQDPLALNRGLAIERLHDRQSLALVVRQIGKKDKHVYRTAREKLCMIAEREELPSRIRAQREDICTKAERLGRLGNWSQDRALLEHLDRQWAVLEAETEAEADVRARYQAERERFLKTDADFRRENATQIARHEALDTTRAERQALLDELSGVADLTDESEIGVRRERIAMAWNALSALPDPQQRGLDARYQELIQAVDTARQALADRHRHAERLRRTVAQAQRLLDDTRALDHRKARVVLAQGRALAADLPDNDDARNFLILAERLESRLSHQRRHAEQRLAQLPQRLAELESRLAAGELKKADPLYQSLQAGLELIQASELPTEATAEIANRLRVLAPQLRELQHWRRWGADQHREGLCADMEALVDKELPLEALADQLHTLQMDWKGLDKSGSPANQTLWERFHAASESVYARCRPFMEHQAAERESNRLAREQVCQQIEDFLSKVDWERVDWKKILRAERETRQTWAAIGATEGRHRKALERRFHRSLKQLDQRLDAERKLNQAHKRNLIERVRTLVDAPDLDAAIERTKSLQREWRTTVPARQKDENRLWQSFRAACDAVFERRVALHQAQTNELKDNLAARESLCAEARTFAASETDPQRLAAGLREFDERWRDLQALPIPRQSASQLARRWHDCRDELERRTRVGEEQQRQAALDLLQRQADLCEQFELGVLGETPDALDPADARQQWNQLRSEADSPLNKALSARFEFALAAAVGETGQLAELRRRFADNARQRSRLCLQLEIIAGVDSPPELAQQRLEFQVARLAERMVEGEDDPLQGATQLLRDWYLCGPAPRDDRLNARFERVRHALMPKRTGEEATV</sequence>
<dbReference type="OrthoDB" id="5523335at2"/>
<dbReference type="Pfam" id="PF03993">
    <property type="entry name" value="DUF349"/>
    <property type="match status" value="3"/>
</dbReference>
<dbReference type="KEGG" id="tvi:Thivi_0662"/>
<evidence type="ECO:0008006" key="4">
    <source>
        <dbReference type="Google" id="ProtNLM"/>
    </source>
</evidence>
<organism evidence="2 3">
    <name type="scientific">Thiocystis violascens (strain ATCC 17096 / DSM 198 / 6111)</name>
    <name type="common">Chromatium violascens</name>
    <dbReference type="NCBI Taxonomy" id="765911"/>
    <lineage>
        <taxon>Bacteria</taxon>
        <taxon>Pseudomonadati</taxon>
        <taxon>Pseudomonadota</taxon>
        <taxon>Gammaproteobacteria</taxon>
        <taxon>Chromatiales</taxon>
        <taxon>Chromatiaceae</taxon>
        <taxon>Thiocystis</taxon>
    </lineage>
</organism>
<reference evidence="2 3" key="1">
    <citation type="submission" date="2012-06" db="EMBL/GenBank/DDBJ databases">
        <title>Complete sequence of Thiocystis violascens DSM 198.</title>
        <authorList>
            <consortium name="US DOE Joint Genome Institute"/>
            <person name="Lucas S."/>
            <person name="Han J."/>
            <person name="Lapidus A."/>
            <person name="Cheng J.-F."/>
            <person name="Goodwin L."/>
            <person name="Pitluck S."/>
            <person name="Peters L."/>
            <person name="Ovchinnikova G."/>
            <person name="Teshima H."/>
            <person name="Detter J.C."/>
            <person name="Han C."/>
            <person name="Tapia R."/>
            <person name="Land M."/>
            <person name="Hauser L."/>
            <person name="Kyrpides N."/>
            <person name="Ivanova N."/>
            <person name="Pagani I."/>
            <person name="Vogl K."/>
            <person name="Liu Z."/>
            <person name="Frigaard N.-U."/>
            <person name="Bryant D."/>
            <person name="Woyke T."/>
        </authorList>
    </citation>
    <scope>NUCLEOTIDE SEQUENCE [LARGE SCALE GENOMIC DNA]</scope>
    <source>
        <strain evidence="3">ATCC 17096 / DSM 198 / 6111</strain>
    </source>
</reference>
<evidence type="ECO:0000256" key="1">
    <source>
        <dbReference type="SAM" id="MobiDB-lite"/>
    </source>
</evidence>
<dbReference type="RefSeq" id="WP_014777211.1">
    <property type="nucleotide sequence ID" value="NC_018012.1"/>
</dbReference>
<accession>I3Y6U8</accession>
<dbReference type="InterPro" id="IPR007139">
    <property type="entry name" value="DUF349"/>
</dbReference>
<evidence type="ECO:0000313" key="3">
    <source>
        <dbReference type="Proteomes" id="UP000006062"/>
    </source>
</evidence>
<dbReference type="AlphaFoldDB" id="I3Y6U8"/>
<evidence type="ECO:0000313" key="2">
    <source>
        <dbReference type="EMBL" id="AFL72716.1"/>
    </source>
</evidence>
<dbReference type="eggNOG" id="COG1196">
    <property type="taxonomic scope" value="Bacteria"/>
</dbReference>
<dbReference type="HOGENOM" id="CLU_013017_0_0_6"/>
<feature type="compositionally biased region" description="Polar residues" evidence="1">
    <location>
        <begin position="23"/>
        <end position="38"/>
    </location>
</feature>
<feature type="region of interest" description="Disordered" evidence="1">
    <location>
        <begin position="20"/>
        <end position="43"/>
    </location>
</feature>
<dbReference type="Proteomes" id="UP000006062">
    <property type="component" value="Chromosome"/>
</dbReference>
<protein>
    <recommendedName>
        <fullName evidence="4">DUF349 domain-containing protein</fullName>
    </recommendedName>
</protein>